<feature type="compositionally biased region" description="Basic and acidic residues" evidence="1">
    <location>
        <begin position="32"/>
        <end position="48"/>
    </location>
</feature>
<evidence type="ECO:0000313" key="4">
    <source>
        <dbReference type="Proteomes" id="UP000294856"/>
    </source>
</evidence>
<keyword evidence="2" id="KW-0732">Signal</keyword>
<keyword evidence="4" id="KW-1185">Reference proteome</keyword>
<feature type="signal peptide" evidence="2">
    <location>
        <begin position="1"/>
        <end position="30"/>
    </location>
</feature>
<sequence length="78" mass="8619">MRIKSTVAKTAVAGTLALGVLGTTAAVASADPGEHDQQRPQQGQEHRPQQQPQQQQEHHRDEAPQHGFWFFGTWVPLP</sequence>
<dbReference type="RefSeq" id="WP_084472309.1">
    <property type="nucleotide sequence ID" value="NZ_SMFR01000002.1"/>
</dbReference>
<protein>
    <submittedName>
        <fullName evidence="3">Uncharacterized protein</fullName>
    </submittedName>
</protein>
<comment type="caution">
    <text evidence="3">The sequence shown here is derived from an EMBL/GenBank/DDBJ whole genome shotgun (WGS) entry which is preliminary data.</text>
</comment>
<organism evidence="3 4">
    <name type="scientific">Nocardia alba</name>
    <dbReference type="NCBI Taxonomy" id="225051"/>
    <lineage>
        <taxon>Bacteria</taxon>
        <taxon>Bacillati</taxon>
        <taxon>Actinomycetota</taxon>
        <taxon>Actinomycetes</taxon>
        <taxon>Mycobacteriales</taxon>
        <taxon>Nocardiaceae</taxon>
        <taxon>Nocardia</taxon>
    </lineage>
</organism>
<proteinExistence type="predicted"/>
<feature type="chain" id="PRO_5020641256" evidence="2">
    <location>
        <begin position="31"/>
        <end position="78"/>
    </location>
</feature>
<dbReference type="Proteomes" id="UP000294856">
    <property type="component" value="Unassembled WGS sequence"/>
</dbReference>
<name>A0A4R1FT92_9NOCA</name>
<accession>A0A4R1FT92</accession>
<dbReference type="AlphaFoldDB" id="A0A4R1FT92"/>
<evidence type="ECO:0000313" key="3">
    <source>
        <dbReference type="EMBL" id="TCJ96904.1"/>
    </source>
</evidence>
<gene>
    <name evidence="3" type="ORF">DFR71_2938</name>
</gene>
<evidence type="ECO:0000256" key="1">
    <source>
        <dbReference type="SAM" id="MobiDB-lite"/>
    </source>
</evidence>
<evidence type="ECO:0000256" key="2">
    <source>
        <dbReference type="SAM" id="SignalP"/>
    </source>
</evidence>
<feature type="region of interest" description="Disordered" evidence="1">
    <location>
        <begin position="27"/>
        <end position="78"/>
    </location>
</feature>
<reference evidence="3 4" key="1">
    <citation type="submission" date="2019-03" db="EMBL/GenBank/DDBJ databases">
        <title>Genomic Encyclopedia of Type Strains, Phase IV (KMG-IV): sequencing the most valuable type-strain genomes for metagenomic binning, comparative biology and taxonomic classification.</title>
        <authorList>
            <person name="Goeker M."/>
        </authorList>
    </citation>
    <scope>NUCLEOTIDE SEQUENCE [LARGE SCALE GENOMIC DNA]</scope>
    <source>
        <strain evidence="3 4">DSM 44684</strain>
    </source>
</reference>
<dbReference type="EMBL" id="SMFR01000002">
    <property type="protein sequence ID" value="TCJ96904.1"/>
    <property type="molecule type" value="Genomic_DNA"/>
</dbReference>